<dbReference type="Pfam" id="PF02771">
    <property type="entry name" value="Acyl-CoA_dh_N"/>
    <property type="match status" value="1"/>
</dbReference>
<dbReference type="PANTHER" id="PTHR48083">
    <property type="entry name" value="MEDIUM-CHAIN SPECIFIC ACYL-COA DEHYDROGENASE, MITOCHONDRIAL-RELATED"/>
    <property type="match status" value="1"/>
</dbReference>
<evidence type="ECO:0000259" key="3">
    <source>
        <dbReference type="Pfam" id="PF02771"/>
    </source>
</evidence>
<dbReference type="GO" id="GO:0050660">
    <property type="term" value="F:flavin adenine dinucleotide binding"/>
    <property type="evidence" value="ECO:0007669"/>
    <property type="project" value="InterPro"/>
</dbReference>
<dbReference type="GO" id="GO:0016712">
    <property type="term" value="F:oxidoreductase activity, acting on paired donors, with incorporation or reduction of molecular oxygen, reduced flavin or flavoprotein as one donor, and incorporation of one atom of oxygen"/>
    <property type="evidence" value="ECO:0007669"/>
    <property type="project" value="TreeGrafter"/>
</dbReference>
<gene>
    <name evidence="5" type="ordered locus">trd_A0928</name>
</gene>
<proteinExistence type="inferred from homology"/>
<evidence type="ECO:0000313" key="5">
    <source>
        <dbReference type="EMBL" id="ACM06480.1"/>
    </source>
</evidence>
<dbReference type="eggNOG" id="COG1960">
    <property type="taxonomic scope" value="Bacteria"/>
</dbReference>
<keyword evidence="5" id="KW-0614">Plasmid</keyword>
<dbReference type="AlphaFoldDB" id="B9L564"/>
<dbReference type="SUPFAM" id="SSF47203">
    <property type="entry name" value="Acyl-CoA dehydrogenase C-terminal domain-like"/>
    <property type="match status" value="1"/>
</dbReference>
<dbReference type="OrthoDB" id="9785203at2"/>
<dbReference type="InterPro" id="IPR037069">
    <property type="entry name" value="AcylCoA_DH/ox_N_sf"/>
</dbReference>
<dbReference type="Proteomes" id="UP000000447">
    <property type="component" value="Plasmid unnamed"/>
</dbReference>
<dbReference type="RefSeq" id="WP_012642467.1">
    <property type="nucleotide sequence ID" value="NC_011961.1"/>
</dbReference>
<dbReference type="Pfam" id="PF08028">
    <property type="entry name" value="Acyl-CoA_dh_2"/>
    <property type="match status" value="1"/>
</dbReference>
<protein>
    <submittedName>
        <fullName evidence="5">Pigment production hydroxylase</fullName>
        <ecNumber evidence="5">1.-.-.-</ecNumber>
    </submittedName>
</protein>
<keyword evidence="6" id="KW-1185">Reference proteome</keyword>
<dbReference type="Gene3D" id="2.40.110.10">
    <property type="entry name" value="Butyryl-CoA Dehydrogenase, subunit A, domain 2"/>
    <property type="match status" value="1"/>
</dbReference>
<dbReference type="InterPro" id="IPR050741">
    <property type="entry name" value="Acyl-CoA_dehydrogenase"/>
</dbReference>
<dbReference type="PANTHER" id="PTHR48083:SF19">
    <property type="entry name" value="FLAVIN-DEPENDENT MONOOXYGENASE, OXYGENASE SUBUNIT HSAA"/>
    <property type="match status" value="1"/>
</dbReference>
<sequence>MDHEAALALARQVGEIAAAHAAEGEANGSLHPDVVNAMVETGLIKLLRPKLFGGYELQPWTYVEVVRELGRYDPAAAWVYSIFEIHEWWLAYANPALQEEIWGVERPGLIVDAIAPVGRAERVDGGWKVAGRWKFLSGIDWAEWVAVDALAQFRPEGPPEPALFVLKKDQVRVERDWNVVGMRGTASNSVTVEDAVVPEHRVLPLMPVAKGGIPFNPKLQDRPLYRTQFVPMLATAIYAPALGGTQRAIELYRDWVEQRIRPYALGAREKEAPAAPLTLAEASVLFDAVQALSYHYCRELQRRGEARQSQDDPVFRARCFAQRAWMSRTCATIVERLFLASGGSALYADHPLQKIWRDIHAAAQHVAVIYEDGLASLGQVLLGGPGHPLL</sequence>
<evidence type="ECO:0000256" key="1">
    <source>
        <dbReference type="ARBA" id="ARBA00023002"/>
    </source>
</evidence>
<evidence type="ECO:0000259" key="4">
    <source>
        <dbReference type="Pfam" id="PF08028"/>
    </source>
</evidence>
<dbReference type="Gene3D" id="1.20.140.10">
    <property type="entry name" value="Butyryl-CoA Dehydrogenase, subunit A, domain 3"/>
    <property type="match status" value="1"/>
</dbReference>
<dbReference type="PIRSF" id="PIRSF016578">
    <property type="entry name" value="HsaA"/>
    <property type="match status" value="1"/>
</dbReference>
<dbReference type="GO" id="GO:0005737">
    <property type="term" value="C:cytoplasm"/>
    <property type="evidence" value="ECO:0007669"/>
    <property type="project" value="TreeGrafter"/>
</dbReference>
<evidence type="ECO:0000313" key="6">
    <source>
        <dbReference type="Proteomes" id="UP000000447"/>
    </source>
</evidence>
<accession>B9L564</accession>
<dbReference type="HOGENOM" id="CLU_018204_2_0_0"/>
<evidence type="ECO:0000256" key="2">
    <source>
        <dbReference type="ARBA" id="ARBA00049661"/>
    </source>
</evidence>
<dbReference type="SUPFAM" id="SSF56645">
    <property type="entry name" value="Acyl-CoA dehydrogenase NM domain-like"/>
    <property type="match status" value="1"/>
</dbReference>
<dbReference type="InterPro" id="IPR013107">
    <property type="entry name" value="Acyl-CoA_DH_C"/>
</dbReference>
<dbReference type="GO" id="GO:0033539">
    <property type="term" value="P:fatty acid beta-oxidation using acyl-CoA dehydrogenase"/>
    <property type="evidence" value="ECO:0007669"/>
    <property type="project" value="TreeGrafter"/>
</dbReference>
<dbReference type="EMBL" id="CP001276">
    <property type="protein sequence ID" value="ACM06480.1"/>
    <property type="molecule type" value="Genomic_DNA"/>
</dbReference>
<dbReference type="InterPro" id="IPR046373">
    <property type="entry name" value="Acyl-CoA_Oxase/DH_mid-dom_sf"/>
</dbReference>
<dbReference type="InterPro" id="IPR036250">
    <property type="entry name" value="AcylCo_DH-like_C"/>
</dbReference>
<dbReference type="InterPro" id="IPR009100">
    <property type="entry name" value="AcylCoA_DH/oxidase_NM_dom_sf"/>
</dbReference>
<name>B9L564_THERP</name>
<dbReference type="GO" id="GO:0003995">
    <property type="term" value="F:acyl-CoA dehydrogenase activity"/>
    <property type="evidence" value="ECO:0007669"/>
    <property type="project" value="TreeGrafter"/>
</dbReference>
<dbReference type="Gene3D" id="1.10.540.10">
    <property type="entry name" value="Acyl-CoA dehydrogenase/oxidase, N-terminal domain"/>
    <property type="match status" value="1"/>
</dbReference>
<comment type="similarity">
    <text evidence="2">Belongs to the HpaH/HsaA monooxygenase family.</text>
</comment>
<keyword evidence="1 5" id="KW-0560">Oxidoreductase</keyword>
<dbReference type="InterPro" id="IPR013786">
    <property type="entry name" value="AcylCoA_DH/ox_N"/>
</dbReference>
<dbReference type="EC" id="1.-.-.-" evidence="5"/>
<dbReference type="KEGG" id="tro:trd_A0928"/>
<feature type="domain" description="Acyl-CoA dehydrogenase C-terminal" evidence="4">
    <location>
        <begin position="237"/>
        <end position="368"/>
    </location>
</feature>
<organism evidence="5 6">
    <name type="scientific">Thermomicrobium roseum (strain ATCC 27502 / DSM 5159 / P-2)</name>
    <dbReference type="NCBI Taxonomy" id="309801"/>
    <lineage>
        <taxon>Bacteria</taxon>
        <taxon>Pseudomonadati</taxon>
        <taxon>Thermomicrobiota</taxon>
        <taxon>Thermomicrobia</taxon>
        <taxon>Thermomicrobiales</taxon>
        <taxon>Thermomicrobiaceae</taxon>
        <taxon>Thermomicrobium</taxon>
    </lineage>
</organism>
<reference evidence="5 6" key="1">
    <citation type="journal article" date="2009" name="PLoS ONE">
        <title>Complete genome sequence of the aerobic CO-oxidizing thermophile Thermomicrobium roseum.</title>
        <authorList>
            <person name="Wu D."/>
            <person name="Raymond J."/>
            <person name="Wu M."/>
            <person name="Chatterji S."/>
            <person name="Ren Q."/>
            <person name="Graham J.E."/>
            <person name="Bryant D.A."/>
            <person name="Robb F."/>
            <person name="Colman A."/>
            <person name="Tallon L.J."/>
            <person name="Badger J.H."/>
            <person name="Madupu R."/>
            <person name="Ward N.L."/>
            <person name="Eisen J.A."/>
        </authorList>
    </citation>
    <scope>NUCLEOTIDE SEQUENCE [LARGE SCALE GENOMIC DNA]</scope>
    <source>
        <strain evidence="6">ATCC 27502 / DSM 5159 / P-2</strain>
        <plasmid evidence="5">unnamed</plasmid>
    </source>
</reference>
<feature type="domain" description="Acyl-CoA dehydrogenase/oxidase N-terminal" evidence="3">
    <location>
        <begin position="10"/>
        <end position="82"/>
    </location>
</feature>
<geneLocation type="plasmid" evidence="6">
    <name>Tros</name>
</geneLocation>